<dbReference type="SUPFAM" id="SSF52540">
    <property type="entry name" value="P-loop containing nucleoside triphosphate hydrolases"/>
    <property type="match status" value="1"/>
</dbReference>
<dbReference type="InterPro" id="IPR032675">
    <property type="entry name" value="LRR_dom_sf"/>
</dbReference>
<dbReference type="AlphaFoldDB" id="A0AA38YJ34"/>
<dbReference type="Proteomes" id="UP001168098">
    <property type="component" value="Unassembled WGS sequence"/>
</dbReference>
<comment type="caution">
    <text evidence="11">The sequence shown here is derived from an EMBL/GenBank/DDBJ whole genome shotgun (WGS) entry which is preliminary data.</text>
</comment>
<dbReference type="InterPro" id="IPR057135">
    <property type="entry name" value="At4g27190-like_LRR"/>
</dbReference>
<organism evidence="11 12">
    <name type="scientific">Vitis rotundifolia</name>
    <name type="common">Muscadine grape</name>
    <dbReference type="NCBI Taxonomy" id="103349"/>
    <lineage>
        <taxon>Eukaryota</taxon>
        <taxon>Viridiplantae</taxon>
        <taxon>Streptophyta</taxon>
        <taxon>Embryophyta</taxon>
        <taxon>Tracheophyta</taxon>
        <taxon>Spermatophyta</taxon>
        <taxon>Magnoliopsida</taxon>
        <taxon>eudicotyledons</taxon>
        <taxon>Gunneridae</taxon>
        <taxon>Pentapetalae</taxon>
        <taxon>rosids</taxon>
        <taxon>Vitales</taxon>
        <taxon>Vitaceae</taxon>
        <taxon>Viteae</taxon>
        <taxon>Vitis</taxon>
    </lineage>
</organism>
<gene>
    <name evidence="11" type="ORF">PVL29_025175</name>
</gene>
<dbReference type="InterPro" id="IPR002182">
    <property type="entry name" value="NB-ARC"/>
</dbReference>
<dbReference type="Pfam" id="PF13855">
    <property type="entry name" value="LRR_8"/>
    <property type="match status" value="1"/>
</dbReference>
<dbReference type="Pfam" id="PF23247">
    <property type="entry name" value="LRR_RPS2"/>
    <property type="match status" value="2"/>
</dbReference>
<evidence type="ECO:0000256" key="1">
    <source>
        <dbReference type="ARBA" id="ARBA00008894"/>
    </source>
</evidence>
<dbReference type="FunFam" id="1.10.10.10:FF:000322">
    <property type="entry name" value="Probable disease resistance protein At1g63360"/>
    <property type="match status" value="1"/>
</dbReference>
<dbReference type="InterPro" id="IPR058922">
    <property type="entry name" value="WHD_DRP"/>
</dbReference>
<evidence type="ECO:0000256" key="4">
    <source>
        <dbReference type="ARBA" id="ARBA00022741"/>
    </source>
</evidence>
<name>A0AA38YJ34_VITRO</name>
<feature type="coiled-coil region" evidence="7">
    <location>
        <begin position="33"/>
        <end position="83"/>
    </location>
</feature>
<dbReference type="PRINTS" id="PR00364">
    <property type="entry name" value="DISEASERSIST"/>
</dbReference>
<dbReference type="Pfam" id="PF23559">
    <property type="entry name" value="WHD_DRP"/>
    <property type="match status" value="1"/>
</dbReference>
<feature type="domain" description="Disease resistance protein winged helix" evidence="10">
    <location>
        <begin position="396"/>
        <end position="463"/>
    </location>
</feature>
<dbReference type="InterPro" id="IPR036388">
    <property type="entry name" value="WH-like_DNA-bd_sf"/>
</dbReference>
<evidence type="ECO:0000256" key="3">
    <source>
        <dbReference type="ARBA" id="ARBA00022737"/>
    </source>
</evidence>
<sequence length="1011" mass="116620">MEYVNAILSIEPMKALWSSISNYFNYHKILDENRRKRKRLECREQDIIELENSLTQKKLKKEVENWLADLEVVKDNAQQIEQEAGETRYFSRFSFLSQIEANTRRLDEMLELGEFPNGILVDAPQDKGNALLTTRLVGKTTAKRNLEKIWACLDNAKIQSIGVWGMGGIGKTTVVTHIYNRLLENNSLFSHVYWVTVSKESSIRELQDAIAKKLKIDFSEEGEDNQRSALLFKALQKLKKFVIILDDMWEVYEPELVGIPFGVDGGKLIITTRSSDICERMGCQETIKVESLSTEEAWELFNKTLGRDNALNVENKEIAKEIVEECAGLPLAIITIAKSMRCVRGICEWRNALNELRGRTQGLTLNMEDDVFKILEFSYYRLKGEELRECLLYCALFPEDYEIRRVDLIKYWIAEGIVGEMETRQAEFDKGHVILNKLENVCLLERCENGKCVKMHDVIRDMAINISKRNSQFMVKIGRNLNDHPSEIQWLNDLERVSLMYSQFSLAESVANCPKLSTLLLRSGHGLCEGLPNAFFVHMPSLKVLDLSYLNISSLPDSISNLVNLRALFLCHCNKLTHVPSLAKLKELRELDLSGSGMTELPDGIELLALLKCLALRKLSIKDMSLNRALPNLLHLQCLRLDDIGFPIVGIEELLIGLRKLEILCIKLSSLDRFDRYMRTNHYQRLTHYHFEICRRVWLPGNSPGREADNFQRWNGFPRLRSSLGKEVALSRCELNQGREELMLPTNIQLLEITKCSLPTCLLDVFPSLKIATDLKVCSISECMGVEHLWWMEDCVASLNYLYLDGLPDLRVLFKFRPINIVSFSSLKHLEVWSCGNLKHLFTHELVNHQLQNLQTIYVGKCKQMEDIIAATEVEEEGEEIDEMNDLLLYFPNLKRLELVMLPELKSIWKGTMTRDSLKRLVVLECPKLSRLPLSVHITDGDEERRASASPLKEIVGEENWWEGLEWDTHPHAQSVFQPLFRRASRIVLEMRLLKHLIRRHNFMDVFEEVL</sequence>
<feature type="domain" description="Disease resistance protein At4g27190-like leucine-rich repeats" evidence="9">
    <location>
        <begin position="746"/>
        <end position="846"/>
    </location>
</feature>
<dbReference type="Gene3D" id="1.10.8.430">
    <property type="entry name" value="Helical domain of apoptotic protease-activating factors"/>
    <property type="match status" value="1"/>
</dbReference>
<feature type="domain" description="NB-ARC" evidence="8">
    <location>
        <begin position="144"/>
        <end position="307"/>
    </location>
</feature>
<dbReference type="PANTHER" id="PTHR33463:SF187">
    <property type="entry name" value="AND NB-ARC DOMAIN DISEASE RESISTANCE PROTEIN, PUTATIVE-RELATED"/>
    <property type="match status" value="1"/>
</dbReference>
<dbReference type="GO" id="GO:0043531">
    <property type="term" value="F:ADP binding"/>
    <property type="evidence" value="ECO:0007669"/>
    <property type="project" value="InterPro"/>
</dbReference>
<dbReference type="PROSITE" id="PS51450">
    <property type="entry name" value="LRR"/>
    <property type="match status" value="2"/>
</dbReference>
<proteinExistence type="inferred from homology"/>
<dbReference type="InterPro" id="IPR042197">
    <property type="entry name" value="Apaf_helical"/>
</dbReference>
<evidence type="ECO:0000256" key="2">
    <source>
        <dbReference type="ARBA" id="ARBA00022614"/>
    </source>
</evidence>
<keyword evidence="2" id="KW-0433">Leucine-rich repeat</keyword>
<dbReference type="PANTHER" id="PTHR33463">
    <property type="entry name" value="NB-ARC DOMAIN-CONTAINING PROTEIN-RELATED"/>
    <property type="match status" value="1"/>
</dbReference>
<evidence type="ECO:0000313" key="12">
    <source>
        <dbReference type="Proteomes" id="UP001168098"/>
    </source>
</evidence>
<dbReference type="GO" id="GO:0005524">
    <property type="term" value="F:ATP binding"/>
    <property type="evidence" value="ECO:0007669"/>
    <property type="project" value="UniProtKB-KW"/>
</dbReference>
<dbReference type="InterPro" id="IPR003591">
    <property type="entry name" value="Leu-rich_rpt_typical-subtyp"/>
</dbReference>
<dbReference type="Gene3D" id="3.40.50.300">
    <property type="entry name" value="P-loop containing nucleotide triphosphate hydrolases"/>
    <property type="match status" value="1"/>
</dbReference>
<dbReference type="InterPro" id="IPR001611">
    <property type="entry name" value="Leu-rich_rpt"/>
</dbReference>
<dbReference type="Gene3D" id="1.10.10.10">
    <property type="entry name" value="Winged helix-like DNA-binding domain superfamily/Winged helix DNA-binding domain"/>
    <property type="match status" value="1"/>
</dbReference>
<evidence type="ECO:0000256" key="5">
    <source>
        <dbReference type="ARBA" id="ARBA00022821"/>
    </source>
</evidence>
<keyword evidence="4" id="KW-0547">Nucleotide-binding</keyword>
<dbReference type="Pfam" id="PF00931">
    <property type="entry name" value="NB-ARC"/>
    <property type="match status" value="1"/>
</dbReference>
<evidence type="ECO:0000256" key="7">
    <source>
        <dbReference type="SAM" id="Coils"/>
    </source>
</evidence>
<evidence type="ECO:0000313" key="11">
    <source>
        <dbReference type="EMBL" id="KAJ9671354.1"/>
    </source>
</evidence>
<dbReference type="EMBL" id="JARBHA010000019">
    <property type="protein sequence ID" value="KAJ9671354.1"/>
    <property type="molecule type" value="Genomic_DNA"/>
</dbReference>
<keyword evidence="6" id="KW-0067">ATP-binding</keyword>
<evidence type="ECO:0000259" key="9">
    <source>
        <dbReference type="Pfam" id="PF23247"/>
    </source>
</evidence>
<keyword evidence="3" id="KW-0677">Repeat</keyword>
<comment type="similarity">
    <text evidence="1">Belongs to the disease resistance NB-LRR family.</text>
</comment>
<evidence type="ECO:0000259" key="8">
    <source>
        <dbReference type="Pfam" id="PF00931"/>
    </source>
</evidence>
<evidence type="ECO:0000259" key="10">
    <source>
        <dbReference type="Pfam" id="PF23559"/>
    </source>
</evidence>
<dbReference type="GO" id="GO:0006952">
    <property type="term" value="P:defense response"/>
    <property type="evidence" value="ECO:0007669"/>
    <property type="project" value="UniProtKB-KW"/>
</dbReference>
<dbReference type="FunFam" id="1.10.8.430:FF:000003">
    <property type="entry name" value="Probable disease resistance protein At5g66910"/>
    <property type="match status" value="1"/>
</dbReference>
<dbReference type="InterPro" id="IPR027417">
    <property type="entry name" value="P-loop_NTPase"/>
</dbReference>
<dbReference type="InterPro" id="IPR050905">
    <property type="entry name" value="Plant_NBS-LRR"/>
</dbReference>
<dbReference type="FunFam" id="3.40.50.300:FF:001091">
    <property type="entry name" value="Probable disease resistance protein At1g61300"/>
    <property type="match status" value="1"/>
</dbReference>
<keyword evidence="7" id="KW-0175">Coiled coil</keyword>
<evidence type="ECO:0008006" key="13">
    <source>
        <dbReference type="Google" id="ProtNLM"/>
    </source>
</evidence>
<feature type="domain" description="Disease resistance protein At4g27190-like leucine-rich repeats" evidence="9">
    <location>
        <begin position="849"/>
        <end position="932"/>
    </location>
</feature>
<accession>A0AA38YJ34</accession>
<dbReference type="SMART" id="SM00369">
    <property type="entry name" value="LRR_TYP"/>
    <property type="match status" value="2"/>
</dbReference>
<evidence type="ECO:0000256" key="6">
    <source>
        <dbReference type="ARBA" id="ARBA00022840"/>
    </source>
</evidence>
<reference evidence="11 12" key="1">
    <citation type="journal article" date="2023" name="BMC Biotechnol.">
        <title>Vitis rotundifolia cv Carlos genome sequencing.</title>
        <authorList>
            <person name="Huff M."/>
            <person name="Hulse-Kemp A."/>
            <person name="Scheffler B."/>
            <person name="Youngblood R."/>
            <person name="Simpson S."/>
            <person name="Babiker E."/>
            <person name="Staton M."/>
        </authorList>
    </citation>
    <scope>NUCLEOTIDE SEQUENCE [LARGE SCALE GENOMIC DNA]</scope>
    <source>
        <tissue evidence="11">Leaf</tissue>
    </source>
</reference>
<dbReference type="SUPFAM" id="SSF52058">
    <property type="entry name" value="L domain-like"/>
    <property type="match status" value="1"/>
</dbReference>
<dbReference type="Gene3D" id="3.80.10.10">
    <property type="entry name" value="Ribonuclease Inhibitor"/>
    <property type="match status" value="2"/>
</dbReference>
<keyword evidence="12" id="KW-1185">Reference proteome</keyword>
<protein>
    <recommendedName>
        <fullName evidence="13">NB-ARC domain-containing protein</fullName>
    </recommendedName>
</protein>
<keyword evidence="5" id="KW-0611">Plant defense</keyword>